<keyword evidence="5" id="KW-0966">Cell projection</keyword>
<sequence>MIIEPNSANSLAAAAYARTQAGAAALGDSDATFSGEGESVSGFGAALESAVEDFSSSSKAAEKKASSGLKGQGNLTDIVTSVSEAQMVLQTASAVRDRVIQSYQEVMRMTI</sequence>
<evidence type="ECO:0000313" key="5">
    <source>
        <dbReference type="EMBL" id="MBO1360494.1"/>
    </source>
</evidence>
<comment type="subcellular location">
    <subcellularLocation>
        <location evidence="1 4">Bacterial flagellum basal body</location>
    </subcellularLocation>
</comment>
<dbReference type="EMBL" id="JAFVMF010000012">
    <property type="protein sequence ID" value="MBO1360494.1"/>
    <property type="molecule type" value="Genomic_DNA"/>
</dbReference>
<proteinExistence type="inferred from homology"/>
<dbReference type="InterPro" id="IPR001624">
    <property type="entry name" value="FliE"/>
</dbReference>
<gene>
    <name evidence="4" type="primary">fliE</name>
    <name evidence="5" type="ORF">J2D73_11910</name>
</gene>
<evidence type="ECO:0000256" key="1">
    <source>
        <dbReference type="ARBA" id="ARBA00004117"/>
    </source>
</evidence>
<comment type="caution">
    <text evidence="5">The sequence shown here is derived from an EMBL/GenBank/DDBJ whole genome shotgun (WGS) entry which is preliminary data.</text>
</comment>
<keyword evidence="6" id="KW-1185">Reference proteome</keyword>
<evidence type="ECO:0000256" key="4">
    <source>
        <dbReference type="HAMAP-Rule" id="MF_00724"/>
    </source>
</evidence>
<evidence type="ECO:0000313" key="6">
    <source>
        <dbReference type="Proteomes" id="UP000664771"/>
    </source>
</evidence>
<dbReference type="RefSeq" id="WP_207881780.1">
    <property type="nucleotide sequence ID" value="NZ_JAFVMF010000012.1"/>
</dbReference>
<dbReference type="Proteomes" id="UP000664771">
    <property type="component" value="Unassembled WGS sequence"/>
</dbReference>
<reference evidence="5 6" key="1">
    <citation type="submission" date="2021-03" db="EMBL/GenBank/DDBJ databases">
        <title>The complete genome sequence of Acetobacter sacchari TBRC 11175.</title>
        <authorList>
            <person name="Charoenyingcharoen P."/>
            <person name="Yukphan P."/>
        </authorList>
    </citation>
    <scope>NUCLEOTIDE SEQUENCE [LARGE SCALE GENOMIC DNA]</scope>
    <source>
        <strain evidence="5 6">TBRC 11175</strain>
    </source>
</reference>
<protein>
    <recommendedName>
        <fullName evidence="4">Flagellar hook-basal body complex protein FliE</fullName>
    </recommendedName>
</protein>
<name>A0ABS3LX62_9PROT</name>
<evidence type="ECO:0000256" key="3">
    <source>
        <dbReference type="ARBA" id="ARBA00023143"/>
    </source>
</evidence>
<keyword evidence="3 4" id="KW-0975">Bacterial flagellum</keyword>
<dbReference type="PRINTS" id="PR01006">
    <property type="entry name" value="FLGHOOKFLIE"/>
</dbReference>
<organism evidence="5 6">
    <name type="scientific">Acetobacter sacchari</name>
    <dbReference type="NCBI Taxonomy" id="2661687"/>
    <lineage>
        <taxon>Bacteria</taxon>
        <taxon>Pseudomonadati</taxon>
        <taxon>Pseudomonadota</taxon>
        <taxon>Alphaproteobacteria</taxon>
        <taxon>Acetobacterales</taxon>
        <taxon>Acetobacteraceae</taxon>
        <taxon>Acetobacter</taxon>
    </lineage>
</organism>
<accession>A0ABS3LX62</accession>
<comment type="similarity">
    <text evidence="2 4">Belongs to the FliE family.</text>
</comment>
<dbReference type="PANTHER" id="PTHR34653">
    <property type="match status" value="1"/>
</dbReference>
<dbReference type="Pfam" id="PF02049">
    <property type="entry name" value="FliE"/>
    <property type="match status" value="1"/>
</dbReference>
<dbReference type="PANTHER" id="PTHR34653:SF1">
    <property type="entry name" value="FLAGELLAR HOOK-BASAL BODY COMPLEX PROTEIN FLIE"/>
    <property type="match status" value="1"/>
</dbReference>
<keyword evidence="5" id="KW-0282">Flagellum</keyword>
<evidence type="ECO:0000256" key="2">
    <source>
        <dbReference type="ARBA" id="ARBA00009272"/>
    </source>
</evidence>
<keyword evidence="5" id="KW-0969">Cilium</keyword>
<dbReference type="HAMAP" id="MF_00724">
    <property type="entry name" value="FliE"/>
    <property type="match status" value="1"/>
</dbReference>